<dbReference type="PANTHER" id="PTHR37535:SF2">
    <property type="entry name" value="FINGER DOMAIN PROTEIN, PUTATIVE (AFU_ORTHOLOGUE AFUA_6G09300)-RELATED"/>
    <property type="match status" value="1"/>
</dbReference>
<proteinExistence type="predicted"/>
<dbReference type="AlphaFoldDB" id="A0A9W8RQU5"/>
<dbReference type="EMBL" id="JAOQAZ010000037">
    <property type="protein sequence ID" value="KAJ4248097.1"/>
    <property type="molecule type" value="Genomic_DNA"/>
</dbReference>
<organism evidence="2 3">
    <name type="scientific">Fusarium torreyae</name>
    <dbReference type="NCBI Taxonomy" id="1237075"/>
    <lineage>
        <taxon>Eukaryota</taxon>
        <taxon>Fungi</taxon>
        <taxon>Dikarya</taxon>
        <taxon>Ascomycota</taxon>
        <taxon>Pezizomycotina</taxon>
        <taxon>Sordariomycetes</taxon>
        <taxon>Hypocreomycetidae</taxon>
        <taxon>Hypocreales</taxon>
        <taxon>Nectriaceae</taxon>
        <taxon>Fusarium</taxon>
    </lineage>
</organism>
<evidence type="ECO:0000313" key="3">
    <source>
        <dbReference type="Proteomes" id="UP001152049"/>
    </source>
</evidence>
<dbReference type="InterPro" id="IPR021842">
    <property type="entry name" value="DUF3435"/>
</dbReference>
<dbReference type="OrthoDB" id="5131826at2759"/>
<name>A0A9W8RQU5_9HYPO</name>
<accession>A0A9W8RQU5</accession>
<dbReference type="Proteomes" id="UP001152049">
    <property type="component" value="Unassembled WGS sequence"/>
</dbReference>
<feature type="compositionally biased region" description="Basic and acidic residues" evidence="1">
    <location>
        <begin position="110"/>
        <end position="124"/>
    </location>
</feature>
<keyword evidence="3" id="KW-1185">Reference proteome</keyword>
<evidence type="ECO:0000313" key="2">
    <source>
        <dbReference type="EMBL" id="KAJ4248097.1"/>
    </source>
</evidence>
<gene>
    <name evidence="2" type="ORF">NW762_012867</name>
</gene>
<reference evidence="2" key="1">
    <citation type="submission" date="2022-09" db="EMBL/GenBank/DDBJ databases">
        <title>Fusarium specimens isolated from Avocado Roots.</title>
        <authorList>
            <person name="Stajich J."/>
            <person name="Roper C."/>
            <person name="Heimlech-Rivalta G."/>
        </authorList>
    </citation>
    <scope>NUCLEOTIDE SEQUENCE</scope>
    <source>
        <strain evidence="2">CF00136</strain>
    </source>
</reference>
<dbReference type="Pfam" id="PF11917">
    <property type="entry name" value="DUF3435"/>
    <property type="match status" value="1"/>
</dbReference>
<feature type="region of interest" description="Disordered" evidence="1">
    <location>
        <begin position="13"/>
        <end position="127"/>
    </location>
</feature>
<sequence length="650" mass="73187">MGSYPLKQEITILNLSSPRRRPPTSSCHSLTLPTSVKMRQRAEPPVTCMSSYSSSLRDDDSVFDSDEYMPSALDTDPTDDSDVESQFKPEAACRSAKRVSDNSASGLGADEGKSPSKETDHASCSDDLSDADLDPDDFLQIEADLGNDGTNQAAYSRHTLKGIDGIEWRWNKYCVFTKRDPKTCLQNLDYGKIKSFFIWICQQKKGVDEAGPGSPHRLMIKFSLRFTKRFLGAKNTHTFTLPEIIFDDSLLLSPHILLLGLMFRHRAFEASSLVSPEHLSSLDIYPGEDYLLLPLKKSMDDVFVFRDTVKTALGGYELSQNTPITYAEICEWTKAIGVLAGFIIVTILYTLRYNTANELDGSPNVSDALRNLVLDHANSIPFGRHYLARNVSVDTLAIVRHKEQQNTLIRKSTSVGYLASKRRPTKLTAQQSEAVNDDPRIQKLLRLRESLRQAEKSSETRQKLRNITQDLQYLRGKLRRERKREYRQGWSQQQAVVDIERHIAGQGFEEPPPDGTPAQRHPAQRRLFEALTAPVIGTSEGERCRRNDAILAVMAYCPIEEPQLLYNKSFISHNSNTPIEETQADREIATAMASVYVKSPEERSRRCFLCVGKATTLASSDPLIKRLIQPFYSSGDLTMKICVVAYVIRN</sequence>
<dbReference type="PANTHER" id="PTHR37535">
    <property type="entry name" value="FLUG DOMAIN PROTEIN"/>
    <property type="match status" value="1"/>
</dbReference>
<evidence type="ECO:0000256" key="1">
    <source>
        <dbReference type="SAM" id="MobiDB-lite"/>
    </source>
</evidence>
<protein>
    <submittedName>
        <fullName evidence="2">Uncharacterized protein</fullName>
    </submittedName>
</protein>
<comment type="caution">
    <text evidence="2">The sequence shown here is derived from an EMBL/GenBank/DDBJ whole genome shotgun (WGS) entry which is preliminary data.</text>
</comment>